<feature type="domain" description="DDT" evidence="9">
    <location>
        <begin position="205"/>
        <end position="265"/>
    </location>
</feature>
<feature type="region of interest" description="Disordered" evidence="7">
    <location>
        <begin position="122"/>
        <end position="200"/>
    </location>
</feature>
<dbReference type="Pfam" id="PF02791">
    <property type="entry name" value="DDT"/>
    <property type="match status" value="1"/>
</dbReference>
<evidence type="ECO:0000256" key="3">
    <source>
        <dbReference type="ARBA" id="ARBA00022771"/>
    </source>
</evidence>
<evidence type="ECO:0000313" key="10">
    <source>
        <dbReference type="EMBL" id="EXB81620.1"/>
    </source>
</evidence>
<dbReference type="EMBL" id="KE344847">
    <property type="protein sequence ID" value="EXB81620.1"/>
    <property type="molecule type" value="Genomic_DNA"/>
</dbReference>
<dbReference type="Pfam" id="PF15612">
    <property type="entry name" value="WHIM1"/>
    <property type="match status" value="1"/>
</dbReference>
<keyword evidence="3 6" id="KW-0863">Zinc-finger</keyword>
<dbReference type="GO" id="GO:0000785">
    <property type="term" value="C:chromatin"/>
    <property type="evidence" value="ECO:0007669"/>
    <property type="project" value="UniProtKB-ARBA"/>
</dbReference>
<dbReference type="InterPro" id="IPR018501">
    <property type="entry name" value="DDT_dom"/>
</dbReference>
<keyword evidence="2" id="KW-0479">Metal-binding</keyword>
<evidence type="ECO:0000256" key="1">
    <source>
        <dbReference type="ARBA" id="ARBA00004123"/>
    </source>
</evidence>
<evidence type="ECO:0000259" key="9">
    <source>
        <dbReference type="PROSITE" id="PS50827"/>
    </source>
</evidence>
<evidence type="ECO:0000256" key="4">
    <source>
        <dbReference type="ARBA" id="ARBA00022833"/>
    </source>
</evidence>
<dbReference type="PROSITE" id="PS01359">
    <property type="entry name" value="ZF_PHD_1"/>
    <property type="match status" value="2"/>
</dbReference>
<feature type="region of interest" description="Disordered" evidence="7">
    <location>
        <begin position="362"/>
        <end position="381"/>
    </location>
</feature>
<dbReference type="InterPro" id="IPR011011">
    <property type="entry name" value="Znf_FYVE_PHD"/>
</dbReference>
<dbReference type="CDD" id="cd15532">
    <property type="entry name" value="PHD2_CHD_II"/>
    <property type="match status" value="1"/>
</dbReference>
<dbReference type="InterPro" id="IPR047365">
    <property type="entry name" value="Tudor_AtPTM-like"/>
</dbReference>
<feature type="domain" description="PHD-type" evidence="8">
    <location>
        <begin position="1676"/>
        <end position="1725"/>
    </location>
</feature>
<dbReference type="InterPro" id="IPR028942">
    <property type="entry name" value="WHIM1_dom"/>
</dbReference>
<dbReference type="SUPFAM" id="SSF57903">
    <property type="entry name" value="FYVE/PHD zinc finger"/>
    <property type="match status" value="3"/>
</dbReference>
<dbReference type="Pfam" id="PF00628">
    <property type="entry name" value="PHD"/>
    <property type="match status" value="1"/>
</dbReference>
<reference evidence="11" key="1">
    <citation type="submission" date="2013-01" db="EMBL/GenBank/DDBJ databases">
        <title>Draft Genome Sequence of a Mulberry Tree, Morus notabilis C.K. Schneid.</title>
        <authorList>
            <person name="He N."/>
            <person name="Zhao S."/>
        </authorList>
    </citation>
    <scope>NUCLEOTIDE SEQUENCE</scope>
</reference>
<dbReference type="Pfam" id="PF21743">
    <property type="entry name" value="PTM_DIR17_Tudor"/>
    <property type="match status" value="1"/>
</dbReference>
<gene>
    <name evidence="10" type="ORF">L484_014104</name>
</gene>
<keyword evidence="11" id="KW-1185">Reference proteome</keyword>
<dbReference type="SMART" id="SM00571">
    <property type="entry name" value="DDT"/>
    <property type="match status" value="1"/>
</dbReference>
<dbReference type="GO" id="GO:0005634">
    <property type="term" value="C:nucleus"/>
    <property type="evidence" value="ECO:0007669"/>
    <property type="project" value="UniProtKB-SubCell"/>
</dbReference>
<evidence type="ECO:0000259" key="8">
    <source>
        <dbReference type="PROSITE" id="PS50016"/>
    </source>
</evidence>
<dbReference type="Pfam" id="PF24294">
    <property type="entry name" value="Chromo_PTM"/>
    <property type="match status" value="1"/>
</dbReference>
<evidence type="ECO:0000256" key="6">
    <source>
        <dbReference type="PROSITE-ProRule" id="PRU00146"/>
    </source>
</evidence>
<dbReference type="InterPro" id="IPR013083">
    <property type="entry name" value="Znf_RING/FYVE/PHD"/>
</dbReference>
<dbReference type="SMART" id="SM00249">
    <property type="entry name" value="PHD"/>
    <property type="match status" value="4"/>
</dbReference>
<keyword evidence="4" id="KW-0862">Zinc</keyword>
<organism evidence="10 11">
    <name type="scientific">Morus notabilis</name>
    <dbReference type="NCBI Taxonomy" id="981085"/>
    <lineage>
        <taxon>Eukaryota</taxon>
        <taxon>Viridiplantae</taxon>
        <taxon>Streptophyta</taxon>
        <taxon>Embryophyta</taxon>
        <taxon>Tracheophyta</taxon>
        <taxon>Spermatophyta</taxon>
        <taxon>Magnoliopsida</taxon>
        <taxon>eudicotyledons</taxon>
        <taxon>Gunneridae</taxon>
        <taxon>Pentapetalae</taxon>
        <taxon>rosids</taxon>
        <taxon>fabids</taxon>
        <taxon>Rosales</taxon>
        <taxon>Moraceae</taxon>
        <taxon>Moreae</taxon>
        <taxon>Morus</taxon>
    </lineage>
</organism>
<dbReference type="Proteomes" id="UP000030645">
    <property type="component" value="Unassembled WGS sequence"/>
</dbReference>
<dbReference type="InterPro" id="IPR001965">
    <property type="entry name" value="Znf_PHD"/>
</dbReference>
<dbReference type="PANTHER" id="PTHR46508">
    <property type="entry name" value="PHD FINGER FAMILY PROTEIN"/>
    <property type="match status" value="1"/>
</dbReference>
<accession>W9S0X5</accession>
<dbReference type="InterPro" id="IPR019786">
    <property type="entry name" value="Zinc_finger_PHD-type_CS"/>
</dbReference>
<name>W9S0X5_9ROSA</name>
<feature type="domain" description="PHD-type" evidence="8">
    <location>
        <begin position="432"/>
        <end position="479"/>
    </location>
</feature>
<feature type="region of interest" description="Disordered" evidence="7">
    <location>
        <begin position="1"/>
        <end position="36"/>
    </location>
</feature>
<dbReference type="PANTHER" id="PTHR46508:SF1">
    <property type="entry name" value="PHD FINGER FAMILY PROTEIN"/>
    <property type="match status" value="1"/>
</dbReference>
<dbReference type="InterPro" id="IPR056618">
    <property type="entry name" value="Chromo_PTM"/>
</dbReference>
<proteinExistence type="predicted"/>
<evidence type="ECO:0000256" key="7">
    <source>
        <dbReference type="SAM" id="MobiDB-lite"/>
    </source>
</evidence>
<evidence type="ECO:0000256" key="2">
    <source>
        <dbReference type="ARBA" id="ARBA00022723"/>
    </source>
</evidence>
<evidence type="ECO:0000256" key="5">
    <source>
        <dbReference type="ARBA" id="ARBA00023242"/>
    </source>
</evidence>
<dbReference type="Gene3D" id="3.30.40.10">
    <property type="entry name" value="Zinc/RING finger domain, C3HC4 (zinc finger)"/>
    <property type="match status" value="2"/>
</dbReference>
<dbReference type="CDD" id="cd15489">
    <property type="entry name" value="PHD_SF"/>
    <property type="match status" value="1"/>
</dbReference>
<dbReference type="PROSITE" id="PS50016">
    <property type="entry name" value="ZF_PHD_2"/>
    <property type="match status" value="2"/>
</dbReference>
<feature type="compositionally biased region" description="Basic residues" evidence="7">
    <location>
        <begin position="1"/>
        <end position="16"/>
    </location>
</feature>
<sequence length="1726" mass="192323">MEAPVARKRGRPRKRRREDEDENVAGDGKVGPESKKQVTGMKPIVLLGRYLLKEFGGSGVFLGKVVYYADGLYRVNYEDGDFEDLESREIRGSLLDAKDFNKDLSVRRKKLDALVLKNGGNSIDGSNGRGVESTKGADKVEPSTSNELHDGSVAQNDEGEVDGDSDSSSDSSECGRDRDLGFADEAPAVPPPELPPSSGSIGVPEQYVSHLFSVYGFLRSFSISLFLSPFTLDDFVGSLNCRVPNTLLDAIHLVVMRALRRHLETLSAEGLELASKCVRCIDWYLLDTLTWPVYLVQYLTIMGYTKEPEWKGFYDEVLGREYYSLPVGRKLIILQVLCDDILDSAELRAEIDAREESEVGVDCDADDINPPENGPRRVHPRYSKTSACKNREAIGIIGENHMINSSSNSNFRGSKSTKGDVDAANADVDRNSDECRLCGMDGTLLCCDGCPSAYHTRCIGVMKLSIPEGSWYCPECTVNKIGPTIRIGTSLKGAEIFGIDSYGQVFLGTCNHLLVLKALVNEEPCLRYYNRKDIPKVLQMLCSSAQHGALYLGVCQAIVQYWDIPMNSAKPKEDAILPTYSLPLPVADDHNNTASINESSMGDVTTSLETCVNMVQVDFTSSQIKADGLIGSVSQHVGHSDFSNQSLVERSTAEELTSNCNYTGHGNGIRFLVTLSSQRNKGNYEALGKGESNSFDDCVYMGSLYKPQAYLNHYMHGDFASSAAAKLALLSSEETRVSETHTSGNSKKVASENYLQTKAFSLVASRFFWPTSEKKLVEVPRERCGWCLSCKATVSSKRGCMLNHAALSATKGATRILATLRPLKSGEGSLASIATYILYMEESLCGLIVGPFLNASYRKQWCKQVEQASSCSEIKALLLELEENIRIIALLSDWVKLVDDWLVEYSAMQNASCTAGTTQKCGPGRRKKQSAMSELTDDGCHEKSFIWWQGGKQSKLVFQKAILPSAMVKRAARQGGSRKISSVFYTDGSEIPKRSRQLAWRAAVEMSNNASQLALQVRYLDCHVRWSDLVHPEQNLQDGKCAETEASAFRNAVICSKRVLENKVIYGIAFAGQKHLPSRVMKSIIEIEQSQDGQEKFWFHENRVPLYLIKEYERGAIEVPLPSIQEPFNFLPKLQKKRMKAPYRDVFFYLTCKRDNLEICTCISCQMDAVLGTAVKCGVCKGFCHRDCTVSSTFSTNEEVEFLMMCKQCYHGKVLTQNGTCNESPTSPLHLQVPKYKNLMTVGKSNIRAQDTPSVTKQATSESSIAVKSRRKQCNWGVIWKKKNSKDSSVPDQNIKDTSIDFRLNNILLKGGGLGAHRMEPQCHLCRKPYRSDLMYICCETCKNWYHADAVKLEESKIFDIAGFKCCKCRRIKSPLCPFMDHKEKTQEGKKNFIRHLKRENSGVDSDSGTAFYPRQSEIATPMSESKKTCITPLKQESSGVDSDSGTIFYSRQSEPSTPMFPLSEIATPMSESKKTCITPLKQESSGVDSDSGTIFYSRQSEPSTPMFPLEEVSQQDDDPLLFPLSRVELVMERDSEIDTEWDTGRPGPQKLPVRRHVKREGDLDDFPGSNFSNAEFYSDTMMENPMEPTENTLYPPTEWDISVDGVEGDIMFDGEGFDYDFEPQTFFTFSELLGADAPGEEPEDQGKFCAISQDEVCEQHGMNISNAWNPMPSASAKCQLCFHEEPDPDLSCQNCGLWVHSHCLPSTDQSSFDGLWKCNQCREWR</sequence>
<evidence type="ECO:0000313" key="11">
    <source>
        <dbReference type="Proteomes" id="UP000030645"/>
    </source>
</evidence>
<protein>
    <submittedName>
        <fullName evidence="10">Nucleosome-remodeling factor subunit BPTF</fullName>
    </submittedName>
</protein>
<comment type="subcellular location">
    <subcellularLocation>
        <location evidence="1">Nucleus</location>
    </subcellularLocation>
</comment>
<feature type="compositionally biased region" description="Acidic residues" evidence="7">
    <location>
        <begin position="157"/>
        <end position="167"/>
    </location>
</feature>
<dbReference type="PROSITE" id="PS50827">
    <property type="entry name" value="DDT"/>
    <property type="match status" value="1"/>
</dbReference>
<dbReference type="InterPro" id="IPR019787">
    <property type="entry name" value="Znf_PHD-finger"/>
</dbReference>
<dbReference type="STRING" id="981085.W9S0X5"/>
<dbReference type="Pfam" id="PF13831">
    <property type="entry name" value="PHD_2"/>
    <property type="match status" value="1"/>
</dbReference>
<dbReference type="GO" id="GO:0008270">
    <property type="term" value="F:zinc ion binding"/>
    <property type="evidence" value="ECO:0007669"/>
    <property type="project" value="UniProtKB-KW"/>
</dbReference>
<keyword evidence="5" id="KW-0539">Nucleus</keyword>
<dbReference type="eggNOG" id="KOG1473">
    <property type="taxonomic scope" value="Eukaryota"/>
</dbReference>